<gene>
    <name evidence="1" type="ORF">O181_121532</name>
</gene>
<feature type="non-terminal residue" evidence="1">
    <location>
        <position position="180"/>
    </location>
</feature>
<reference evidence="1" key="1">
    <citation type="submission" date="2021-03" db="EMBL/GenBank/DDBJ databases">
        <title>Draft genome sequence of rust myrtle Austropuccinia psidii MF-1, a brazilian biotype.</title>
        <authorList>
            <person name="Quecine M.C."/>
            <person name="Pachon D.M.R."/>
            <person name="Bonatelli M.L."/>
            <person name="Correr F.H."/>
            <person name="Franceschini L.M."/>
            <person name="Leite T.F."/>
            <person name="Margarido G.R.A."/>
            <person name="Almeida C.A."/>
            <person name="Ferrarezi J.A."/>
            <person name="Labate C.A."/>
        </authorList>
    </citation>
    <scope>NUCLEOTIDE SEQUENCE</scope>
    <source>
        <strain evidence="1">MF-1</strain>
    </source>
</reference>
<evidence type="ECO:0000313" key="2">
    <source>
        <dbReference type="Proteomes" id="UP000765509"/>
    </source>
</evidence>
<dbReference type="Proteomes" id="UP000765509">
    <property type="component" value="Unassembled WGS sequence"/>
</dbReference>
<protein>
    <submittedName>
        <fullName evidence="1">Uncharacterized protein</fullName>
    </submittedName>
</protein>
<sequence length="180" mass="20223">MHASSNQTPAILAKGWNRKLPQDSLRKDLFEINPTAASFKGMLEKTRKHAKRFMVDSFAYTKDKWDSSHATPDFKVGDLVLLSTTNFNSIRGCKNLKDSLSGPFVSKALHGKNSFELEISKELSNQHSTCPLSLIISYKSSDSEKFPLRNKAPQVISPIESSGIKKITKVLKERKLRTNK</sequence>
<dbReference type="AlphaFoldDB" id="A0A9Q3KJ50"/>
<comment type="caution">
    <text evidence="1">The sequence shown here is derived from an EMBL/GenBank/DDBJ whole genome shotgun (WGS) entry which is preliminary data.</text>
</comment>
<dbReference type="OrthoDB" id="3158924at2759"/>
<keyword evidence="2" id="KW-1185">Reference proteome</keyword>
<evidence type="ECO:0000313" key="1">
    <source>
        <dbReference type="EMBL" id="MBW0581817.1"/>
    </source>
</evidence>
<organism evidence="1 2">
    <name type="scientific">Austropuccinia psidii MF-1</name>
    <dbReference type="NCBI Taxonomy" id="1389203"/>
    <lineage>
        <taxon>Eukaryota</taxon>
        <taxon>Fungi</taxon>
        <taxon>Dikarya</taxon>
        <taxon>Basidiomycota</taxon>
        <taxon>Pucciniomycotina</taxon>
        <taxon>Pucciniomycetes</taxon>
        <taxon>Pucciniales</taxon>
        <taxon>Sphaerophragmiaceae</taxon>
        <taxon>Austropuccinia</taxon>
    </lineage>
</organism>
<dbReference type="EMBL" id="AVOT02110941">
    <property type="protein sequence ID" value="MBW0581817.1"/>
    <property type="molecule type" value="Genomic_DNA"/>
</dbReference>
<accession>A0A9Q3KJ50</accession>
<proteinExistence type="predicted"/>
<name>A0A9Q3KJ50_9BASI</name>